<dbReference type="Pfam" id="PF01566">
    <property type="entry name" value="Nramp"/>
    <property type="match status" value="1"/>
</dbReference>
<evidence type="ECO:0000256" key="5">
    <source>
        <dbReference type="SAM" id="Phobius"/>
    </source>
</evidence>
<dbReference type="Proteomes" id="UP000248214">
    <property type="component" value="Unassembled WGS sequence"/>
</dbReference>
<feature type="transmembrane region" description="Helical" evidence="5">
    <location>
        <begin position="153"/>
        <end position="171"/>
    </location>
</feature>
<proteinExistence type="predicted"/>
<evidence type="ECO:0000256" key="4">
    <source>
        <dbReference type="ARBA" id="ARBA00023136"/>
    </source>
</evidence>
<feature type="transmembrane region" description="Helical" evidence="5">
    <location>
        <begin position="279"/>
        <end position="305"/>
    </location>
</feature>
<dbReference type="AlphaFoldDB" id="A0A323TJH8"/>
<gene>
    <name evidence="6" type="ORF">CR194_14210</name>
</gene>
<organism evidence="6 7">
    <name type="scientific">Salipaludibacillus keqinensis</name>
    <dbReference type="NCBI Taxonomy" id="2045207"/>
    <lineage>
        <taxon>Bacteria</taxon>
        <taxon>Bacillati</taxon>
        <taxon>Bacillota</taxon>
        <taxon>Bacilli</taxon>
        <taxon>Bacillales</taxon>
        <taxon>Bacillaceae</taxon>
    </lineage>
</organism>
<evidence type="ECO:0000256" key="3">
    <source>
        <dbReference type="ARBA" id="ARBA00022989"/>
    </source>
</evidence>
<keyword evidence="2 5" id="KW-0812">Transmembrane</keyword>
<reference evidence="6 7" key="1">
    <citation type="submission" date="2017-10" db="EMBL/GenBank/DDBJ databases">
        <title>Bacillus sp. nov., a halophilic bacterium isolated from a Keqin Lake.</title>
        <authorList>
            <person name="Wang H."/>
        </authorList>
    </citation>
    <scope>NUCLEOTIDE SEQUENCE [LARGE SCALE GENOMIC DNA]</scope>
    <source>
        <strain evidence="6 7">KQ-12</strain>
    </source>
</reference>
<feature type="transmembrane region" description="Helical" evidence="5">
    <location>
        <begin position="340"/>
        <end position="363"/>
    </location>
</feature>
<feature type="transmembrane region" description="Helical" evidence="5">
    <location>
        <begin position="47"/>
        <end position="65"/>
    </location>
</feature>
<comment type="subcellular location">
    <subcellularLocation>
        <location evidence="1">Membrane</location>
        <topology evidence="1">Multi-pass membrane protein</topology>
    </subcellularLocation>
</comment>
<keyword evidence="4 5" id="KW-0472">Membrane</keyword>
<keyword evidence="3 5" id="KW-1133">Transmembrane helix</keyword>
<feature type="transmembrane region" description="Helical" evidence="5">
    <location>
        <begin position="375"/>
        <end position="401"/>
    </location>
</feature>
<feature type="transmembrane region" description="Helical" evidence="5">
    <location>
        <begin position="120"/>
        <end position="141"/>
    </location>
</feature>
<dbReference type="OrthoDB" id="141480at2"/>
<feature type="transmembrane region" description="Helical" evidence="5">
    <location>
        <begin position="232"/>
        <end position="259"/>
    </location>
</feature>
<accession>A0A323TJH8</accession>
<feature type="transmembrane region" description="Helical" evidence="5">
    <location>
        <begin position="86"/>
        <end position="108"/>
    </location>
</feature>
<evidence type="ECO:0000256" key="1">
    <source>
        <dbReference type="ARBA" id="ARBA00004141"/>
    </source>
</evidence>
<name>A0A323TJH8_9BACI</name>
<feature type="transmembrane region" description="Helical" evidence="5">
    <location>
        <begin position="317"/>
        <end position="334"/>
    </location>
</feature>
<keyword evidence="7" id="KW-1185">Reference proteome</keyword>
<protein>
    <recommendedName>
        <fullName evidence="8">Divalent metal cation transporter</fullName>
    </recommendedName>
</protein>
<dbReference type="GO" id="GO:0015086">
    <property type="term" value="F:cadmium ion transmembrane transporter activity"/>
    <property type="evidence" value="ECO:0007669"/>
    <property type="project" value="TreeGrafter"/>
</dbReference>
<dbReference type="RefSeq" id="WP_110610351.1">
    <property type="nucleotide sequence ID" value="NZ_PDOD01000003.1"/>
</dbReference>
<evidence type="ECO:0000313" key="7">
    <source>
        <dbReference type="Proteomes" id="UP000248214"/>
    </source>
</evidence>
<evidence type="ECO:0008006" key="8">
    <source>
        <dbReference type="Google" id="ProtNLM"/>
    </source>
</evidence>
<comment type="caution">
    <text evidence="6">The sequence shown here is derived from an EMBL/GenBank/DDBJ whole genome shotgun (WGS) entry which is preliminary data.</text>
</comment>
<sequence length="405" mass="42345">MEKNSLNKAAMTPKERLNALLGAAFLMATSAVGPGFLTQTAVFTEQLLASFAFVILASIILDVGAQVNIWRIIAVSEKKGQDIANAVVPGLGYVVSFFVVLGGLAFNIGNVAGGGLGVNALLGFSPTVGAIMTGVICIGIFLSKQANVAMDKVVRYLGAMMILLTAYVMFVSSPPYAEAALRTVAPLELDILAIITIVGGTVGGYITFAGGHRLLDAGIKGQENLRYVTNTAISGIVVASIMRCILFLAILGVVAAGFALDPDNPTASVFQIAAGEVGFRMFGLVLWAAGITSVIGAAYTSVTFLTSFHKSIKNNQNYWVVGFIVFSTMVFAIVGQPVALLVLAGAFNGLILPLTLGSVLLAAHNKKIIGNYKHPVWLTAFGGIVVILTAVLGVRTLFISIPQLF</sequence>
<feature type="transmembrane region" description="Helical" evidence="5">
    <location>
        <begin position="191"/>
        <end position="211"/>
    </location>
</feature>
<evidence type="ECO:0000256" key="2">
    <source>
        <dbReference type="ARBA" id="ARBA00022692"/>
    </source>
</evidence>
<evidence type="ECO:0000313" key="6">
    <source>
        <dbReference type="EMBL" id="PYZ92803.1"/>
    </source>
</evidence>
<dbReference type="GO" id="GO:0034755">
    <property type="term" value="P:iron ion transmembrane transport"/>
    <property type="evidence" value="ECO:0007669"/>
    <property type="project" value="TreeGrafter"/>
</dbReference>
<dbReference type="PANTHER" id="PTHR11706">
    <property type="entry name" value="SOLUTE CARRIER PROTEIN FAMILY 11 MEMBER"/>
    <property type="match status" value="1"/>
</dbReference>
<dbReference type="PANTHER" id="PTHR11706:SF2">
    <property type="entry name" value="TRANSPORTER PROTEIN"/>
    <property type="match status" value="1"/>
</dbReference>
<dbReference type="GO" id="GO:0005384">
    <property type="term" value="F:manganese ion transmembrane transporter activity"/>
    <property type="evidence" value="ECO:0007669"/>
    <property type="project" value="TreeGrafter"/>
</dbReference>
<dbReference type="EMBL" id="PDOD01000003">
    <property type="protein sequence ID" value="PYZ92803.1"/>
    <property type="molecule type" value="Genomic_DNA"/>
</dbReference>
<dbReference type="InterPro" id="IPR001046">
    <property type="entry name" value="NRAMP_fam"/>
</dbReference>
<dbReference type="GO" id="GO:0005886">
    <property type="term" value="C:plasma membrane"/>
    <property type="evidence" value="ECO:0007669"/>
    <property type="project" value="TreeGrafter"/>
</dbReference>